<dbReference type="Proteomes" id="UP000245390">
    <property type="component" value="Unassembled WGS sequence"/>
</dbReference>
<proteinExistence type="predicted"/>
<dbReference type="AlphaFoldDB" id="A0A316G2M8"/>
<name>A0A316G2M8_9RHOB</name>
<organism evidence="1 2">
    <name type="scientific">Silicimonas algicola</name>
    <dbReference type="NCBI Taxonomy" id="1826607"/>
    <lineage>
        <taxon>Bacteria</taxon>
        <taxon>Pseudomonadati</taxon>
        <taxon>Pseudomonadota</taxon>
        <taxon>Alphaproteobacteria</taxon>
        <taxon>Rhodobacterales</taxon>
        <taxon>Paracoccaceae</taxon>
    </lineage>
</organism>
<protein>
    <submittedName>
        <fullName evidence="1">Uncharacterized protein</fullName>
    </submittedName>
</protein>
<reference evidence="1 2" key="1">
    <citation type="submission" date="2018-05" db="EMBL/GenBank/DDBJ databases">
        <title>Genomic Encyclopedia of Type Strains, Phase IV (KMG-IV): sequencing the most valuable type-strain genomes for metagenomic binning, comparative biology and taxonomic classification.</title>
        <authorList>
            <person name="Goeker M."/>
        </authorList>
    </citation>
    <scope>NUCLEOTIDE SEQUENCE [LARGE SCALE GENOMIC DNA]</scope>
    <source>
        <strain evidence="1 2">DSM 103371</strain>
    </source>
</reference>
<evidence type="ECO:0000313" key="2">
    <source>
        <dbReference type="Proteomes" id="UP000245390"/>
    </source>
</evidence>
<keyword evidence="2" id="KW-1185">Reference proteome</keyword>
<sequence length="162" mass="17558">MSEHRQRFAAICESSPEIKARFDAYANAAIAEVKASIGIDLTADDVLDLDRVRLAAVIGEDFDLVSLLVDASKLTKTQTQLAERSRADMVLAGDKEELDRVNSLSRVQRMEYARTHLQAQNEGPKSGGSIADASGSRAIFESLASLRPADRIAAARKLGLTK</sequence>
<accession>A0A316G2M8</accession>
<dbReference type="EMBL" id="QGGV01000008">
    <property type="protein sequence ID" value="PWK55191.1"/>
    <property type="molecule type" value="Genomic_DNA"/>
</dbReference>
<gene>
    <name evidence="1" type="ORF">C8D95_10870</name>
</gene>
<dbReference type="RefSeq" id="WP_109760196.1">
    <property type="nucleotide sequence ID" value="NZ_CP034588.1"/>
</dbReference>
<dbReference type="OrthoDB" id="7857784at2"/>
<comment type="caution">
    <text evidence="1">The sequence shown here is derived from an EMBL/GenBank/DDBJ whole genome shotgun (WGS) entry which is preliminary data.</text>
</comment>
<dbReference type="KEGG" id="salo:EF888_06925"/>
<evidence type="ECO:0000313" key="1">
    <source>
        <dbReference type="EMBL" id="PWK55191.1"/>
    </source>
</evidence>